<dbReference type="Gene3D" id="1.10.10.2840">
    <property type="entry name" value="PucR C-terminal helix-turn-helix domain"/>
    <property type="match status" value="1"/>
</dbReference>
<dbReference type="InterPro" id="IPR029016">
    <property type="entry name" value="GAF-like_dom_sf"/>
</dbReference>
<name>A0A4S5E0V6_9MICC</name>
<dbReference type="AlphaFoldDB" id="A0A4S5E0V6"/>
<dbReference type="SMART" id="SM00065">
    <property type="entry name" value="GAF"/>
    <property type="match status" value="1"/>
</dbReference>
<dbReference type="PANTHER" id="PTHR33744">
    <property type="entry name" value="CARBOHYDRATE DIACID REGULATOR"/>
    <property type="match status" value="1"/>
</dbReference>
<organism evidence="2 3">
    <name type="scientific">Arthrobacter echini</name>
    <dbReference type="NCBI Taxonomy" id="1529066"/>
    <lineage>
        <taxon>Bacteria</taxon>
        <taxon>Bacillati</taxon>
        <taxon>Actinomycetota</taxon>
        <taxon>Actinomycetes</taxon>
        <taxon>Micrococcales</taxon>
        <taxon>Micrococcaceae</taxon>
        <taxon>Arthrobacter</taxon>
    </lineage>
</organism>
<dbReference type="InterPro" id="IPR025736">
    <property type="entry name" value="PucR_C-HTH_dom"/>
</dbReference>
<protein>
    <submittedName>
        <fullName evidence="2">GAF domain-containing protein</fullName>
    </submittedName>
</protein>
<dbReference type="PANTHER" id="PTHR33744:SF1">
    <property type="entry name" value="DNA-BINDING TRANSCRIPTIONAL ACTIVATOR ADER"/>
    <property type="match status" value="1"/>
</dbReference>
<comment type="caution">
    <text evidence="2">The sequence shown here is derived from an EMBL/GenBank/DDBJ whole genome shotgun (WGS) entry which is preliminary data.</text>
</comment>
<dbReference type="EMBL" id="SSWH01000015">
    <property type="protein sequence ID" value="THJ64930.1"/>
    <property type="molecule type" value="Genomic_DNA"/>
</dbReference>
<proteinExistence type="predicted"/>
<evidence type="ECO:0000313" key="3">
    <source>
        <dbReference type="Proteomes" id="UP000305233"/>
    </source>
</evidence>
<evidence type="ECO:0000259" key="1">
    <source>
        <dbReference type="SMART" id="SM00065"/>
    </source>
</evidence>
<evidence type="ECO:0000313" key="2">
    <source>
        <dbReference type="EMBL" id="THJ64930.1"/>
    </source>
</evidence>
<gene>
    <name evidence="2" type="ORF">E8P82_13720</name>
</gene>
<dbReference type="InterPro" id="IPR051448">
    <property type="entry name" value="CdaR-like_regulators"/>
</dbReference>
<feature type="domain" description="GAF" evidence="1">
    <location>
        <begin position="41"/>
        <end position="192"/>
    </location>
</feature>
<dbReference type="InterPro" id="IPR042070">
    <property type="entry name" value="PucR_C-HTH_sf"/>
</dbReference>
<dbReference type="Pfam" id="PF01590">
    <property type="entry name" value="GAF"/>
    <property type="match status" value="1"/>
</dbReference>
<dbReference type="SUPFAM" id="SSF55781">
    <property type="entry name" value="GAF domain-like"/>
    <property type="match status" value="1"/>
</dbReference>
<dbReference type="Pfam" id="PF13556">
    <property type="entry name" value="HTH_30"/>
    <property type="match status" value="1"/>
</dbReference>
<keyword evidence="3" id="KW-1185">Reference proteome</keyword>
<accession>A0A4S5E0V6</accession>
<sequence length="594" mass="63239">MVLPARSGNHVRKGPVLTSDGREALLQAVLESNIDLASMRDRRLILQGIVRRTRALIGTDMAYLSRNDLKAGETFIDVTDGVETEAYRQIRMPLGTGILGAAAAGGTSIRTNDYLSDPHMNHLSFIDSIVEGEGVKAIMGAPIRIAGRVVGALLVASRSNTIYDDEALTCLEALAAQTAIALEQERLNERITSAEALFGLTESEHASKLQSLSKLVTLDGQLTGCLLEGTGPPGVVSVLSTAIGLPVSVFDAAGQLIVSNSHDGILLPDLNAAVNTSAASGAAVTVNQESSPLTVVAAVAGNEVLGTVVAHGGPGMNLVPAIERSAVFISVMMLFERTLIDADQRTQATLIDDLLSERPLDRTTLASRLAAYELKIGDPCTMLVINVLRRDRYKAMVLARELLGGKAGLVALHEGHLCVMVPGSDGLVWGEKLVTTLIAQGTAATGGCSIAEKGPTQLRAAHQRAQDLVDALNALGRHSECVDSTGLGLIGLLLGNANKQSIGNLVDQQLLPLLEYDKTRKTTLTHTAWTYLENGSHAPNTAKNLNIHPNTVRQRIERIDSLLGSSWRRAPDLIDVHVALRIWRMMTPPESLKV</sequence>
<dbReference type="Gene3D" id="3.30.450.40">
    <property type="match status" value="1"/>
</dbReference>
<dbReference type="OrthoDB" id="8026818at2"/>
<reference evidence="2 3" key="1">
    <citation type="submission" date="2019-04" db="EMBL/GenBank/DDBJ databases">
        <authorList>
            <person name="Liu Q."/>
            <person name="Xin Y.-H."/>
        </authorList>
    </citation>
    <scope>NUCLEOTIDE SEQUENCE [LARGE SCALE GENOMIC DNA]</scope>
    <source>
        <strain evidence="2 3">AM23</strain>
    </source>
</reference>
<dbReference type="Proteomes" id="UP000305233">
    <property type="component" value="Unassembled WGS sequence"/>
</dbReference>
<dbReference type="InterPro" id="IPR003018">
    <property type="entry name" value="GAF"/>
</dbReference>